<gene>
    <name evidence="3" type="primary">yefM</name>
    <name evidence="3" type="ORF">GCM10009839_46180</name>
</gene>
<dbReference type="Gene3D" id="3.40.1620.10">
    <property type="entry name" value="YefM-like domain"/>
    <property type="match status" value="1"/>
</dbReference>
<dbReference type="Pfam" id="PF02604">
    <property type="entry name" value="PhdYeFM_antitox"/>
    <property type="match status" value="1"/>
</dbReference>
<comment type="function">
    <text evidence="2">Antitoxin component of a type II toxin-antitoxin (TA) system.</text>
</comment>
<comment type="similarity">
    <text evidence="1 2">Belongs to the phD/YefM antitoxin family.</text>
</comment>
<name>A0ABN2UK10_9ACTN</name>
<dbReference type="EMBL" id="BAAAQN010000027">
    <property type="protein sequence ID" value="GAA2039126.1"/>
    <property type="molecule type" value="Genomic_DNA"/>
</dbReference>
<dbReference type="PANTHER" id="PTHR33713">
    <property type="entry name" value="ANTITOXIN YAFN-RELATED"/>
    <property type="match status" value="1"/>
</dbReference>
<protein>
    <recommendedName>
        <fullName evidence="2">Antitoxin</fullName>
    </recommendedName>
</protein>
<reference evidence="3 4" key="1">
    <citation type="journal article" date="2019" name="Int. J. Syst. Evol. Microbiol.">
        <title>The Global Catalogue of Microorganisms (GCM) 10K type strain sequencing project: providing services to taxonomists for standard genome sequencing and annotation.</title>
        <authorList>
            <consortium name="The Broad Institute Genomics Platform"/>
            <consortium name="The Broad Institute Genome Sequencing Center for Infectious Disease"/>
            <person name="Wu L."/>
            <person name="Ma J."/>
        </authorList>
    </citation>
    <scope>NUCLEOTIDE SEQUENCE [LARGE SCALE GENOMIC DNA]</scope>
    <source>
        <strain evidence="3 4">JCM 16014</strain>
    </source>
</reference>
<comment type="caution">
    <text evidence="3">The sequence shown here is derived from an EMBL/GenBank/DDBJ whole genome shotgun (WGS) entry which is preliminary data.</text>
</comment>
<proteinExistence type="inferred from homology"/>
<organism evidence="3 4">
    <name type="scientific">Catenulispora yoronensis</name>
    <dbReference type="NCBI Taxonomy" id="450799"/>
    <lineage>
        <taxon>Bacteria</taxon>
        <taxon>Bacillati</taxon>
        <taxon>Actinomycetota</taxon>
        <taxon>Actinomycetes</taxon>
        <taxon>Catenulisporales</taxon>
        <taxon>Catenulisporaceae</taxon>
        <taxon>Catenulispora</taxon>
    </lineage>
</organism>
<accession>A0ABN2UK10</accession>
<evidence type="ECO:0000256" key="1">
    <source>
        <dbReference type="ARBA" id="ARBA00009981"/>
    </source>
</evidence>
<dbReference type="InterPro" id="IPR036165">
    <property type="entry name" value="YefM-like_sf"/>
</dbReference>
<dbReference type="NCBIfam" id="TIGR01552">
    <property type="entry name" value="phd_fam"/>
    <property type="match status" value="1"/>
</dbReference>
<sequence length="88" mass="10087">MRTLTFSDTRAHFAETLNKVVDDREPVIVTRANREAVVIMPLDEYESMRETLYLLRSPANARRLFHAIEEMESGGGQVRELIDPDAQP</sequence>
<dbReference type="PANTHER" id="PTHR33713:SF6">
    <property type="entry name" value="ANTITOXIN YEFM"/>
    <property type="match status" value="1"/>
</dbReference>
<evidence type="ECO:0000313" key="4">
    <source>
        <dbReference type="Proteomes" id="UP001500751"/>
    </source>
</evidence>
<dbReference type="RefSeq" id="WP_344667716.1">
    <property type="nucleotide sequence ID" value="NZ_BAAAQN010000027.1"/>
</dbReference>
<dbReference type="Gene3D" id="1.10.1220.170">
    <property type="match status" value="1"/>
</dbReference>
<dbReference type="Proteomes" id="UP001500751">
    <property type="component" value="Unassembled WGS sequence"/>
</dbReference>
<evidence type="ECO:0000313" key="3">
    <source>
        <dbReference type="EMBL" id="GAA2039126.1"/>
    </source>
</evidence>
<dbReference type="InterPro" id="IPR006442">
    <property type="entry name" value="Antitoxin_Phd/YefM"/>
</dbReference>
<dbReference type="SUPFAM" id="SSF143120">
    <property type="entry name" value="YefM-like"/>
    <property type="match status" value="1"/>
</dbReference>
<evidence type="ECO:0000256" key="2">
    <source>
        <dbReference type="RuleBase" id="RU362080"/>
    </source>
</evidence>
<dbReference type="InterPro" id="IPR051405">
    <property type="entry name" value="phD/YefM_antitoxin"/>
</dbReference>
<keyword evidence="4" id="KW-1185">Reference proteome</keyword>